<accession>X1AVD0</accession>
<sequence>MYLALDFEVKKNNLDHDEFLQIIKIKLEDCLKLIEENKIKDAKTIIGILLAERYLGKDIK</sequence>
<protein>
    <submittedName>
        <fullName evidence="1">Uncharacterized protein</fullName>
    </submittedName>
</protein>
<reference evidence="1" key="1">
    <citation type="journal article" date="2014" name="Front. Microbiol.">
        <title>High frequency of phylogenetically diverse reductive dehalogenase-homologous genes in deep subseafloor sedimentary metagenomes.</title>
        <authorList>
            <person name="Kawai M."/>
            <person name="Futagami T."/>
            <person name="Toyoda A."/>
            <person name="Takaki Y."/>
            <person name="Nishi S."/>
            <person name="Hori S."/>
            <person name="Arai W."/>
            <person name="Tsubouchi T."/>
            <person name="Morono Y."/>
            <person name="Uchiyama I."/>
            <person name="Ito T."/>
            <person name="Fujiyama A."/>
            <person name="Inagaki F."/>
            <person name="Takami H."/>
        </authorList>
    </citation>
    <scope>NUCLEOTIDE SEQUENCE</scope>
    <source>
        <strain evidence="1">Expedition CK06-06</strain>
    </source>
</reference>
<evidence type="ECO:0000313" key="1">
    <source>
        <dbReference type="EMBL" id="GAG86660.1"/>
    </source>
</evidence>
<dbReference type="InterPro" id="IPR015797">
    <property type="entry name" value="NUDIX_hydrolase-like_dom_sf"/>
</dbReference>
<gene>
    <name evidence="1" type="ORF">S01H4_32238</name>
</gene>
<dbReference type="SUPFAM" id="SSF55811">
    <property type="entry name" value="Nudix"/>
    <property type="match status" value="1"/>
</dbReference>
<name>X1AVD0_9ZZZZ</name>
<dbReference type="AlphaFoldDB" id="X1AVD0"/>
<dbReference type="EMBL" id="BART01016825">
    <property type="protein sequence ID" value="GAG86660.1"/>
    <property type="molecule type" value="Genomic_DNA"/>
</dbReference>
<comment type="caution">
    <text evidence="1">The sequence shown here is derived from an EMBL/GenBank/DDBJ whole genome shotgun (WGS) entry which is preliminary data.</text>
</comment>
<proteinExistence type="predicted"/>
<organism evidence="1">
    <name type="scientific">marine sediment metagenome</name>
    <dbReference type="NCBI Taxonomy" id="412755"/>
    <lineage>
        <taxon>unclassified sequences</taxon>
        <taxon>metagenomes</taxon>
        <taxon>ecological metagenomes</taxon>
    </lineage>
</organism>
<dbReference type="Gene3D" id="3.90.79.10">
    <property type="entry name" value="Nucleoside Triphosphate Pyrophosphohydrolase"/>
    <property type="match status" value="1"/>
</dbReference>